<dbReference type="OrthoDB" id="57451at2157"/>
<feature type="transmembrane region" description="Helical" evidence="9">
    <location>
        <begin position="180"/>
        <end position="202"/>
    </location>
</feature>
<reference evidence="11 12" key="1">
    <citation type="journal article" date="2004" name="Proc. Natl. Acad. Sci. U.S.A.">
        <title>Genome sequence of Picrophilus torridus and its implications for life around pH 0.</title>
        <authorList>
            <person name="Futterer O."/>
            <person name="Angelov A."/>
            <person name="Liesegang H."/>
            <person name="Gottschalk G."/>
            <person name="Schleper C."/>
            <person name="Schepers B."/>
            <person name="Dock C."/>
            <person name="Antranikian G."/>
            <person name="Liebl W."/>
        </authorList>
    </citation>
    <scope>NUCLEOTIDE SEQUENCE [LARGE SCALE GENOMIC DNA]</scope>
    <source>
        <strain evidence="12">ATCC 700027 / DSM 9790 / JCM 10055 / NBRC 100828</strain>
    </source>
</reference>
<dbReference type="FunCoup" id="Q6L083">
    <property type="interactions" value="10"/>
</dbReference>
<feature type="transmembrane region" description="Helical" evidence="9">
    <location>
        <begin position="6"/>
        <end position="29"/>
    </location>
</feature>
<evidence type="ECO:0000256" key="2">
    <source>
        <dbReference type="ARBA" id="ARBA00009047"/>
    </source>
</evidence>
<dbReference type="HOGENOM" id="CLU_016047_1_2_2"/>
<dbReference type="PROSITE" id="PS50928">
    <property type="entry name" value="ABC_TM1"/>
    <property type="match status" value="1"/>
</dbReference>
<dbReference type="KEGG" id="pto:PTO1034"/>
<evidence type="ECO:0000256" key="1">
    <source>
        <dbReference type="ARBA" id="ARBA00004651"/>
    </source>
</evidence>
<feature type="transmembrane region" description="Helical" evidence="9">
    <location>
        <begin position="74"/>
        <end position="93"/>
    </location>
</feature>
<dbReference type="GO" id="GO:0055085">
    <property type="term" value="P:transmembrane transport"/>
    <property type="evidence" value="ECO:0007669"/>
    <property type="project" value="InterPro"/>
</dbReference>
<comment type="similarity">
    <text evidence="2">Belongs to the binding-protein-dependent transport system permease family. MalFG subfamily.</text>
</comment>
<dbReference type="GeneID" id="2844937"/>
<keyword evidence="6 9" id="KW-0812">Transmembrane</keyword>
<evidence type="ECO:0000256" key="4">
    <source>
        <dbReference type="ARBA" id="ARBA00022475"/>
    </source>
</evidence>
<dbReference type="GO" id="GO:0005886">
    <property type="term" value="C:plasma membrane"/>
    <property type="evidence" value="ECO:0007669"/>
    <property type="project" value="UniProtKB-SubCell"/>
</dbReference>
<evidence type="ECO:0000256" key="3">
    <source>
        <dbReference type="ARBA" id="ARBA00022448"/>
    </source>
</evidence>
<accession>Q6L083</accession>
<dbReference type="Pfam" id="PF00528">
    <property type="entry name" value="BPD_transp_1"/>
    <property type="match status" value="1"/>
</dbReference>
<evidence type="ECO:0000256" key="5">
    <source>
        <dbReference type="ARBA" id="ARBA00022597"/>
    </source>
</evidence>
<dbReference type="PaxDb" id="263820-PTO1034"/>
<keyword evidence="4" id="KW-1003">Cell membrane</keyword>
<dbReference type="PANTHER" id="PTHR32243:SF50">
    <property type="entry name" value="MALTOSE_MALTODEXTRIN TRANSPORT SYSTEM PERMEASE PROTEIN MALG"/>
    <property type="match status" value="1"/>
</dbReference>
<evidence type="ECO:0000256" key="7">
    <source>
        <dbReference type="ARBA" id="ARBA00022989"/>
    </source>
</evidence>
<keyword evidence="5" id="KW-0762">Sugar transport</keyword>
<dbReference type="InterPro" id="IPR035906">
    <property type="entry name" value="MetI-like_sf"/>
</dbReference>
<dbReference type="InterPro" id="IPR050901">
    <property type="entry name" value="BP-dep_ABC_trans_perm"/>
</dbReference>
<gene>
    <name evidence="11" type="ordered locus">PTO1034</name>
</gene>
<evidence type="ECO:0000256" key="8">
    <source>
        <dbReference type="ARBA" id="ARBA00023136"/>
    </source>
</evidence>
<keyword evidence="7 9" id="KW-1133">Transmembrane helix</keyword>
<evidence type="ECO:0000256" key="9">
    <source>
        <dbReference type="RuleBase" id="RU363032"/>
    </source>
</evidence>
<sequence>MKSKNIGSYIIAIILSIIFIYPLYVLILITFEPTYLTFDRLYPYQLPVVFTLSNLEVSFRNLSLVYPVIRSTEVAFIVAFLALLLSIPAGYGLEKLTARLSNRIIILMFVVNMMPALVIAIPISVYFIRLGLENTVIGIALAQELVVLPISVFIMLGGFRSLPQDIENQALVDGATLKSAFARVLLPLIRVPALVTFLIAWMTSWDEFTYAVIISPVRPTFPVDLYDYVSRGEPFVASSFALIVTIPVIIVTVVLQKYLKGEYLSGGLGGV</sequence>
<proteinExistence type="inferred from homology"/>
<name>Q6L083_PICTO</name>
<feature type="transmembrane region" description="Helical" evidence="9">
    <location>
        <begin position="235"/>
        <end position="255"/>
    </location>
</feature>
<organism evidence="11 12">
    <name type="scientific">Picrophilus torridus (strain ATCC 700027 / DSM 9790 / JCM 10055 / NBRC 100828 / KAW 2/3)</name>
    <dbReference type="NCBI Taxonomy" id="1122961"/>
    <lineage>
        <taxon>Archaea</taxon>
        <taxon>Methanobacteriati</taxon>
        <taxon>Thermoplasmatota</taxon>
        <taxon>Thermoplasmata</taxon>
        <taxon>Thermoplasmatales</taxon>
        <taxon>Picrophilaceae</taxon>
        <taxon>Picrophilus</taxon>
    </lineage>
</organism>
<dbReference type="Gene3D" id="1.10.3720.10">
    <property type="entry name" value="MetI-like"/>
    <property type="match status" value="1"/>
</dbReference>
<protein>
    <submittedName>
        <fullName evidence="11">Sugar ABC transporter 1, permease protein</fullName>
    </submittedName>
</protein>
<keyword evidence="3 9" id="KW-0813">Transport</keyword>
<keyword evidence="8 9" id="KW-0472">Membrane</keyword>
<dbReference type="InParanoid" id="Q6L083"/>
<feature type="domain" description="ABC transmembrane type-1" evidence="10">
    <location>
        <begin position="68"/>
        <end position="255"/>
    </location>
</feature>
<dbReference type="eggNOG" id="arCOG00159">
    <property type="taxonomic scope" value="Archaea"/>
</dbReference>
<evidence type="ECO:0000313" key="12">
    <source>
        <dbReference type="Proteomes" id="UP000000438"/>
    </source>
</evidence>
<evidence type="ECO:0000256" key="6">
    <source>
        <dbReference type="ARBA" id="ARBA00022692"/>
    </source>
</evidence>
<dbReference type="RefSeq" id="WP_011177835.1">
    <property type="nucleotide sequence ID" value="NC_005877.1"/>
</dbReference>
<dbReference type="AlphaFoldDB" id="Q6L083"/>
<feature type="transmembrane region" description="Helical" evidence="9">
    <location>
        <begin position="105"/>
        <end position="129"/>
    </location>
</feature>
<dbReference type="CDD" id="cd06261">
    <property type="entry name" value="TM_PBP2"/>
    <property type="match status" value="1"/>
</dbReference>
<evidence type="ECO:0000313" key="11">
    <source>
        <dbReference type="EMBL" id="AAT43619.1"/>
    </source>
</evidence>
<evidence type="ECO:0000259" key="10">
    <source>
        <dbReference type="PROSITE" id="PS50928"/>
    </source>
</evidence>
<dbReference type="PANTHER" id="PTHR32243">
    <property type="entry name" value="MALTOSE TRANSPORT SYSTEM PERMEASE-RELATED"/>
    <property type="match status" value="1"/>
</dbReference>
<comment type="subcellular location">
    <subcellularLocation>
        <location evidence="1 9">Cell membrane</location>
        <topology evidence="1 9">Multi-pass membrane protein</topology>
    </subcellularLocation>
</comment>
<dbReference type="EMBL" id="AE017261">
    <property type="protein sequence ID" value="AAT43619.1"/>
    <property type="molecule type" value="Genomic_DNA"/>
</dbReference>
<dbReference type="InterPro" id="IPR000515">
    <property type="entry name" value="MetI-like"/>
</dbReference>
<dbReference type="SUPFAM" id="SSF161098">
    <property type="entry name" value="MetI-like"/>
    <property type="match status" value="1"/>
</dbReference>
<feature type="transmembrane region" description="Helical" evidence="9">
    <location>
        <begin position="135"/>
        <end position="159"/>
    </location>
</feature>
<dbReference type="STRING" id="263820.PTO1034"/>
<dbReference type="Proteomes" id="UP000000438">
    <property type="component" value="Chromosome"/>
</dbReference>